<evidence type="ECO:0000256" key="7">
    <source>
        <dbReference type="ARBA" id="ARBA00023163"/>
    </source>
</evidence>
<evidence type="ECO:0000259" key="18">
    <source>
        <dbReference type="PROSITE" id="PS50053"/>
    </source>
</evidence>
<evidence type="ECO:0000313" key="20">
    <source>
        <dbReference type="Proteomes" id="UP001186944"/>
    </source>
</evidence>
<dbReference type="Proteomes" id="UP001186944">
    <property type="component" value="Unassembled WGS sequence"/>
</dbReference>
<feature type="region of interest" description="Disordered" evidence="17">
    <location>
        <begin position="113"/>
        <end position="147"/>
    </location>
</feature>
<proteinExistence type="inferred from homology"/>
<reference evidence="19" key="1">
    <citation type="submission" date="2019-08" db="EMBL/GenBank/DDBJ databases">
        <title>The improved chromosome-level genome for the pearl oyster Pinctada fucata martensii using PacBio sequencing and Hi-C.</title>
        <authorList>
            <person name="Zheng Z."/>
        </authorList>
    </citation>
    <scope>NUCLEOTIDE SEQUENCE</scope>
    <source>
        <strain evidence="19">ZZ-2019</strain>
        <tissue evidence="19">Adductor muscle</tissue>
    </source>
</reference>
<evidence type="ECO:0000256" key="5">
    <source>
        <dbReference type="ARBA" id="ARBA00022990"/>
    </source>
</evidence>
<dbReference type="PANTHER" id="PTHR13248:SF4">
    <property type="entry name" value="ELONGIN B"/>
    <property type="match status" value="1"/>
</dbReference>
<evidence type="ECO:0000256" key="4">
    <source>
        <dbReference type="ARBA" id="ARBA00022786"/>
    </source>
</evidence>
<sequence length="147" mass="16624">MGRTVYRVWDVMKGIWGVLKWVRGVLRRDVFLMIRRKKCTIFTDAKESTPVSEVKKIVEGILKMRPEDQKLFKDDQPLDDNKTLGDYGFTFATARAQAPATIGLALKQDDGEFEPLEVTPLSSPPELPDVMKPQDSQSTHAQEQTAS</sequence>
<dbReference type="InterPro" id="IPR029071">
    <property type="entry name" value="Ubiquitin-like_domsf"/>
</dbReference>
<dbReference type="PROSITE" id="PS50053">
    <property type="entry name" value="UBIQUITIN_2"/>
    <property type="match status" value="1"/>
</dbReference>
<evidence type="ECO:0000256" key="9">
    <source>
        <dbReference type="ARBA" id="ARBA00054216"/>
    </source>
</evidence>
<keyword evidence="5" id="KW-0007">Acetylation</keyword>
<evidence type="ECO:0000256" key="15">
    <source>
        <dbReference type="ARBA" id="ARBA00083653"/>
    </source>
</evidence>
<feature type="compositionally biased region" description="Polar residues" evidence="17">
    <location>
        <begin position="134"/>
        <end position="147"/>
    </location>
</feature>
<dbReference type="Pfam" id="PF00240">
    <property type="entry name" value="ubiquitin"/>
    <property type="match status" value="1"/>
</dbReference>
<dbReference type="GO" id="GO:0030891">
    <property type="term" value="C:VCB complex"/>
    <property type="evidence" value="ECO:0007669"/>
    <property type="project" value="InterPro"/>
</dbReference>
<name>A0AA89BLM1_PINIB</name>
<evidence type="ECO:0000256" key="3">
    <source>
        <dbReference type="ARBA" id="ARBA00022553"/>
    </source>
</evidence>
<keyword evidence="8" id="KW-0539">Nucleus</keyword>
<evidence type="ECO:0000256" key="17">
    <source>
        <dbReference type="SAM" id="MobiDB-lite"/>
    </source>
</evidence>
<evidence type="ECO:0000256" key="10">
    <source>
        <dbReference type="ARBA" id="ARBA00060803"/>
    </source>
</evidence>
<dbReference type="PANTHER" id="PTHR13248">
    <property type="entry name" value="TRANSCRIPTION ELONGATION FACTOR B POLYPEPTIDE 2"/>
    <property type="match status" value="1"/>
</dbReference>
<evidence type="ECO:0000256" key="1">
    <source>
        <dbReference type="ARBA" id="ARBA00004123"/>
    </source>
</evidence>
<dbReference type="GO" id="GO:0070449">
    <property type="term" value="C:elongin complex"/>
    <property type="evidence" value="ECO:0007669"/>
    <property type="project" value="InterPro"/>
</dbReference>
<keyword evidence="4" id="KW-0833">Ubl conjugation pathway</keyword>
<dbReference type="SUPFAM" id="SSF54236">
    <property type="entry name" value="Ubiquitin-like"/>
    <property type="match status" value="1"/>
</dbReference>
<comment type="caution">
    <text evidence="19">The sequence shown here is derived from an EMBL/GenBank/DDBJ whole genome shotgun (WGS) entry which is preliminary data.</text>
</comment>
<dbReference type="FunFam" id="3.10.20.90:FF:000108">
    <property type="entry name" value="Elongin-B"/>
    <property type="match status" value="1"/>
</dbReference>
<comment type="pathway">
    <text evidence="2">Protein modification; protein ubiquitination.</text>
</comment>
<evidence type="ECO:0000313" key="19">
    <source>
        <dbReference type="EMBL" id="KAK3083975.1"/>
    </source>
</evidence>
<keyword evidence="3" id="KW-0597">Phosphoprotein</keyword>
<dbReference type="InterPro" id="IPR039049">
    <property type="entry name" value="ELOB"/>
</dbReference>
<dbReference type="CDD" id="cd01788">
    <property type="entry name" value="Ubl_ElonginB"/>
    <property type="match status" value="1"/>
</dbReference>
<dbReference type="AlphaFoldDB" id="A0AA89BLM1"/>
<evidence type="ECO:0000256" key="6">
    <source>
        <dbReference type="ARBA" id="ARBA00023015"/>
    </source>
</evidence>
<comment type="subunit">
    <text evidence="16">Heterotrimer of an A (ELOA, ELOA2 or ELOA3P), ELOB and ELOC subunit. The elongin BC complex interacts with EPOP; leading to recruit the elongin BC complex to Polycomb group (PcG) target genes, thereby restricting excessive activity of the PRC2/EED-EZH2 complex. Component of multiple cullin-RING E3 ubiquitin-protein ligase complexes composed of Elongin BC (ELOB and ELOC), a cullin (either CUL2 or CUL5), a catalytic subunit (either RBX1 or RNF7/RBX2), as well as a substrate adapter protein that can be either ASB2, ASB9, ASB11, KLHDC2, KLHDC3, KLHDC10, APPBP2, FEM1A, FEM1B, FEM1C, LRR1, PCMTD1, SOCS1, SOCS2, SOCS5, SPSB1, SPSB3, ELOA, VHL, WSB1 or RAB40C. As part of the Elongin BC E3 ubiquitin ligase complex; interacts with NRBP1. May also interact with DCUN1D1, DCUN1D2, DCUN1D3 and DCUN1D5. May form oligomers as a KLHDC2/KLHDC3-ELOB-ELOC complex; this interaction is autoinhibitory for the E3 ligase complex as the substrate-binding site of KLHDC2/KLHDC3 is blocked in the oligomer.</text>
</comment>
<evidence type="ECO:0000256" key="14">
    <source>
        <dbReference type="ARBA" id="ARBA00081013"/>
    </source>
</evidence>
<dbReference type="GO" id="GO:0006368">
    <property type="term" value="P:transcription elongation by RNA polymerase II"/>
    <property type="evidence" value="ECO:0007669"/>
    <property type="project" value="InterPro"/>
</dbReference>
<dbReference type="InterPro" id="IPR000626">
    <property type="entry name" value="Ubiquitin-like_dom"/>
</dbReference>
<feature type="domain" description="Ubiquitin-like" evidence="18">
    <location>
        <begin position="28"/>
        <end position="89"/>
    </location>
</feature>
<dbReference type="EMBL" id="VSWD01000013">
    <property type="protein sequence ID" value="KAK3083975.1"/>
    <property type="molecule type" value="Genomic_DNA"/>
</dbReference>
<evidence type="ECO:0000256" key="16">
    <source>
        <dbReference type="ARBA" id="ARBA00093515"/>
    </source>
</evidence>
<organism evidence="19 20">
    <name type="scientific">Pinctada imbricata</name>
    <name type="common">Atlantic pearl-oyster</name>
    <name type="synonym">Pinctada martensii</name>
    <dbReference type="NCBI Taxonomy" id="66713"/>
    <lineage>
        <taxon>Eukaryota</taxon>
        <taxon>Metazoa</taxon>
        <taxon>Spiralia</taxon>
        <taxon>Lophotrochozoa</taxon>
        <taxon>Mollusca</taxon>
        <taxon>Bivalvia</taxon>
        <taxon>Autobranchia</taxon>
        <taxon>Pteriomorphia</taxon>
        <taxon>Pterioida</taxon>
        <taxon>Pterioidea</taxon>
        <taxon>Pteriidae</taxon>
        <taxon>Pinctada</taxon>
    </lineage>
</organism>
<protein>
    <recommendedName>
        <fullName evidence="11">Elongin-B</fullName>
    </recommendedName>
    <alternativeName>
        <fullName evidence="14">Elongin 18 kDa subunit</fullName>
    </alternativeName>
    <alternativeName>
        <fullName evidence="12">RNA polymerase II transcription factor SIII subunit B</fullName>
    </alternativeName>
    <alternativeName>
        <fullName evidence="15">SIII p18</fullName>
    </alternativeName>
    <alternativeName>
        <fullName evidence="13">Transcription elongation factor B polypeptide 2</fullName>
    </alternativeName>
</protein>
<dbReference type="Gene3D" id="3.10.20.90">
    <property type="entry name" value="Phosphatidylinositol 3-kinase Catalytic Subunit, Chain A, domain 1"/>
    <property type="match status" value="1"/>
</dbReference>
<accession>A0AA89BLM1</accession>
<evidence type="ECO:0000256" key="2">
    <source>
        <dbReference type="ARBA" id="ARBA00004906"/>
    </source>
</evidence>
<evidence type="ECO:0000256" key="13">
    <source>
        <dbReference type="ARBA" id="ARBA00080438"/>
    </source>
</evidence>
<keyword evidence="7" id="KW-0804">Transcription</keyword>
<keyword evidence="20" id="KW-1185">Reference proteome</keyword>
<comment type="subcellular location">
    <subcellularLocation>
        <location evidence="1">Nucleus</location>
    </subcellularLocation>
</comment>
<comment type="function">
    <text evidence="9">SIII, also known as elongin, is a general transcription elongation factor that increases the RNA polymerase II transcription elongation past template-encoded arresting sites. Subunit A is transcriptionally active and its transcription activity is strongly enhanced by binding to the dimeric complex of the SIII regulatory subunits B and C (elongin BC complex). In embryonic stem cells, the elongin BC complex is recruited by EPOP to Polycomb group (PcG) target genes in order generate genomic region that display both active and repressive chromatin properties, an important feature of pluripotent stem cells.</text>
</comment>
<evidence type="ECO:0000256" key="12">
    <source>
        <dbReference type="ARBA" id="ARBA00076690"/>
    </source>
</evidence>
<gene>
    <name evidence="19" type="ORF">FSP39_006175</name>
</gene>
<evidence type="ECO:0000256" key="11">
    <source>
        <dbReference type="ARBA" id="ARBA00074516"/>
    </source>
</evidence>
<keyword evidence="6" id="KW-0805">Transcription regulation</keyword>
<comment type="similarity">
    <text evidence="10">Belongs to the Elongin B family.</text>
</comment>
<dbReference type="SMART" id="SM00213">
    <property type="entry name" value="UBQ"/>
    <property type="match status" value="1"/>
</dbReference>
<evidence type="ECO:0000256" key="8">
    <source>
        <dbReference type="ARBA" id="ARBA00023242"/>
    </source>
</evidence>